<reference evidence="1" key="1">
    <citation type="journal article" date="2013" name="Int. J. Syst. Evol. Microbiol.">
        <title>Polycladomyces abyssicola gen. nov., sp. nov., a thermophilic filamentous bacterium isolated from hemipelagic sediment.</title>
        <authorList>
            <person name="Tsubouchi T."/>
            <person name="Shimane Y."/>
            <person name="Mori K."/>
            <person name="Usui K."/>
            <person name="Hiraki T."/>
            <person name="Tame A."/>
            <person name="Uematsu K."/>
            <person name="Maruyama T."/>
            <person name="Hatada Y."/>
        </authorList>
    </citation>
    <scope>NUCLEOTIDE SEQUENCE</scope>
    <source>
        <strain evidence="1">JIR-001</strain>
    </source>
</reference>
<dbReference type="KEGG" id="pabs:JIR001_08160"/>
<organism evidence="1 2">
    <name type="scientific">Polycladomyces abyssicola</name>
    <dbReference type="NCBI Taxonomy" id="1125966"/>
    <lineage>
        <taxon>Bacteria</taxon>
        <taxon>Bacillati</taxon>
        <taxon>Bacillota</taxon>
        <taxon>Bacilli</taxon>
        <taxon>Bacillales</taxon>
        <taxon>Thermoactinomycetaceae</taxon>
        <taxon>Polycladomyces</taxon>
    </lineage>
</organism>
<reference evidence="1" key="2">
    <citation type="journal article" date="2021" name="Microbiol. Resour. Announc.">
        <title>Complete Genome Sequence of Polycladomyces abyssicola JIR-001T, Isolated from Hemipelagic Sediment in Deep Seawater.</title>
        <authorList>
            <person name="Tsubouchi T."/>
            <person name="Kaneko Y."/>
        </authorList>
    </citation>
    <scope>NUCLEOTIDE SEQUENCE</scope>
    <source>
        <strain evidence="1">JIR-001</strain>
    </source>
</reference>
<protein>
    <submittedName>
        <fullName evidence="1">Uncharacterized protein</fullName>
    </submittedName>
</protein>
<name>A0A8D5ZN66_9BACL</name>
<dbReference type="AlphaFoldDB" id="A0A8D5ZN66"/>
<dbReference type="Proteomes" id="UP000677436">
    <property type="component" value="Chromosome"/>
</dbReference>
<keyword evidence="2" id="KW-1185">Reference proteome</keyword>
<gene>
    <name evidence="1" type="ORF">JIR001_08160</name>
</gene>
<proteinExistence type="predicted"/>
<accession>A0A8D5ZN66</accession>
<evidence type="ECO:0000313" key="2">
    <source>
        <dbReference type="Proteomes" id="UP000677436"/>
    </source>
</evidence>
<dbReference type="Pfam" id="PF26326">
    <property type="entry name" value="YtzJ"/>
    <property type="match status" value="1"/>
</dbReference>
<dbReference type="InterPro" id="IPR058867">
    <property type="entry name" value="YtzJ"/>
</dbReference>
<evidence type="ECO:0000313" key="1">
    <source>
        <dbReference type="EMBL" id="BCU81033.1"/>
    </source>
</evidence>
<dbReference type="RefSeq" id="WP_212774318.1">
    <property type="nucleotide sequence ID" value="NZ_AP024601.1"/>
</dbReference>
<dbReference type="EMBL" id="AP024601">
    <property type="protein sequence ID" value="BCU81033.1"/>
    <property type="molecule type" value="Genomic_DNA"/>
</dbReference>
<sequence>MIISRKHLAKAKLEKIKKGYSAYAETEEVAQWIEKELATMDIPVHIDRTPHGYWFIPEKQEG</sequence>